<proteinExistence type="predicted"/>
<evidence type="ECO:0000313" key="3">
    <source>
        <dbReference type="Proteomes" id="UP000681425"/>
    </source>
</evidence>
<protein>
    <submittedName>
        <fullName evidence="2">Uncharacterized protein</fullName>
    </submittedName>
</protein>
<feature type="transmembrane region" description="Helical" evidence="1">
    <location>
        <begin position="34"/>
        <end position="57"/>
    </location>
</feature>
<evidence type="ECO:0000256" key="1">
    <source>
        <dbReference type="SAM" id="Phobius"/>
    </source>
</evidence>
<name>A0A975Q0C2_9SPHN</name>
<dbReference type="RefSeq" id="WP_212608474.1">
    <property type="nucleotide sequence ID" value="NZ_CP073910.1"/>
</dbReference>
<dbReference type="Proteomes" id="UP000681425">
    <property type="component" value="Chromosome"/>
</dbReference>
<dbReference type="EMBL" id="CP073910">
    <property type="protein sequence ID" value="QUT04705.1"/>
    <property type="molecule type" value="Genomic_DNA"/>
</dbReference>
<keyword evidence="1" id="KW-0812">Transmembrane</keyword>
<dbReference type="AlphaFoldDB" id="A0A975Q0C2"/>
<keyword evidence="3" id="KW-1185">Reference proteome</keyword>
<organism evidence="2 3">
    <name type="scientific">Sphingobium phenoxybenzoativorans</name>
    <dbReference type="NCBI Taxonomy" id="1592790"/>
    <lineage>
        <taxon>Bacteria</taxon>
        <taxon>Pseudomonadati</taxon>
        <taxon>Pseudomonadota</taxon>
        <taxon>Alphaproteobacteria</taxon>
        <taxon>Sphingomonadales</taxon>
        <taxon>Sphingomonadaceae</taxon>
        <taxon>Sphingobium</taxon>
    </lineage>
</organism>
<evidence type="ECO:0000313" key="2">
    <source>
        <dbReference type="EMBL" id="QUT04705.1"/>
    </source>
</evidence>
<gene>
    <name evidence="2" type="ORF">KFK14_16910</name>
</gene>
<accession>A0A975Q0C2</accession>
<keyword evidence="1" id="KW-1133">Transmembrane helix</keyword>
<sequence>MTAFAALTYGFLASFILSAASRNNKLQRPHPPVLIYVGYVLCGLSLGASVILGVVAVRHFA</sequence>
<reference evidence="2" key="1">
    <citation type="submission" date="2021-04" db="EMBL/GenBank/DDBJ databases">
        <title>Isolation of p-tert-butylphenol degrading bacteria Sphingobium phenoxybenzoativorans Tas13 from active sludge.</title>
        <authorList>
            <person name="Li Y."/>
        </authorList>
    </citation>
    <scope>NUCLEOTIDE SEQUENCE</scope>
    <source>
        <strain evidence="2">Tas13</strain>
    </source>
</reference>
<keyword evidence="1" id="KW-0472">Membrane</keyword>
<dbReference type="KEGG" id="spph:KFK14_16910"/>